<keyword evidence="2" id="KW-1185">Reference proteome</keyword>
<accession>A0A7V7PKW7</accession>
<dbReference type="Proteomes" id="UP000432089">
    <property type="component" value="Unassembled WGS sequence"/>
</dbReference>
<evidence type="ECO:0000313" key="2">
    <source>
        <dbReference type="Proteomes" id="UP000432089"/>
    </source>
</evidence>
<reference evidence="1 2" key="1">
    <citation type="submission" date="2019-09" db="EMBL/GenBank/DDBJ databases">
        <title>YIM 132180 draft genome.</title>
        <authorList>
            <person name="Zhang K."/>
        </authorList>
    </citation>
    <scope>NUCLEOTIDE SEQUENCE [LARGE SCALE GENOMIC DNA]</scope>
    <source>
        <strain evidence="1 2">YIM 132180</strain>
    </source>
</reference>
<dbReference type="RefSeq" id="WP_150973092.1">
    <property type="nucleotide sequence ID" value="NZ_VZDO01000021.1"/>
</dbReference>
<gene>
    <name evidence="1" type="ORF">F6X38_20610</name>
</gene>
<name>A0A7V7PKW7_9HYPH</name>
<organism evidence="1 2">
    <name type="scientific">Plantimonas leprariae</name>
    <dbReference type="NCBI Taxonomy" id="2615207"/>
    <lineage>
        <taxon>Bacteria</taxon>
        <taxon>Pseudomonadati</taxon>
        <taxon>Pseudomonadota</taxon>
        <taxon>Alphaproteobacteria</taxon>
        <taxon>Hyphomicrobiales</taxon>
        <taxon>Aurantimonadaceae</taxon>
        <taxon>Plantimonas</taxon>
    </lineage>
</organism>
<sequence>MADIELAAAVFCWTPGADGCQPTFEVRRLGDPYNDLGPHPMTAGAVYSDWKQADLPSRKLMLFSEIMSIMARDGVPCDLLHSELLKIPEYRREVLALDVPGAEDSDGG</sequence>
<proteinExistence type="predicted"/>
<evidence type="ECO:0000313" key="1">
    <source>
        <dbReference type="EMBL" id="KAB0676705.1"/>
    </source>
</evidence>
<dbReference type="AlphaFoldDB" id="A0A7V7PKW7"/>
<comment type="caution">
    <text evidence="1">The sequence shown here is derived from an EMBL/GenBank/DDBJ whole genome shotgun (WGS) entry which is preliminary data.</text>
</comment>
<dbReference type="EMBL" id="VZDO01000021">
    <property type="protein sequence ID" value="KAB0676705.1"/>
    <property type="molecule type" value="Genomic_DNA"/>
</dbReference>
<protein>
    <submittedName>
        <fullName evidence="1">Uncharacterized protein</fullName>
    </submittedName>
</protein>